<keyword evidence="2" id="KW-1185">Reference proteome</keyword>
<gene>
    <name evidence="3" type="primary">LOC107068881</name>
</gene>
<evidence type="ECO:0000259" key="1">
    <source>
        <dbReference type="Pfam" id="PF25325"/>
    </source>
</evidence>
<dbReference type="InterPro" id="IPR011992">
    <property type="entry name" value="EF-hand-dom_pair"/>
</dbReference>
<dbReference type="Pfam" id="PF25325">
    <property type="entry name" value="EF-hand_EFHB_C"/>
    <property type="match status" value="1"/>
</dbReference>
<sequence length="433" mass="50547">MSLKKRMPLTVGETVKDCLQYQLLTPFQTLVMELKNTVMKSYWNKEVGKTQYLVPHLPVGMDPLKTTFGKKYKFEATMAELINPPEIDSKPIMHADVDHCRFENINQQNEGTQTTRNYNCHFNKHTCFGKKSNADERGSRIKKIIQNKDYSNTTLVNHIQADFLKDTQLLLGQVKNPKRKCLSLTSIYGKLPIKQVDSVADALQESPMDNTLILKWKYLQYLRMLRDNLKKYIPSNDYFDIYEDLVCLDKEHTGILSEEDVFTILKNYKIYPKRELFDGLLDLLGFRQNNKLFYNNVVDLLNWKRPFPIFPKIKNISENKEEVISNLNEDENKSSVTPSKYYPCNEKLYSKIDNAYALIFPSTYTKYNLNHIDFFKVLLRSKEEIQNIFENIGINFPDNTFDILWEKAIQKDGNEGVCVDTFNTLLDVPINSL</sequence>
<evidence type="ECO:0000313" key="2">
    <source>
        <dbReference type="Proteomes" id="UP000694924"/>
    </source>
</evidence>
<feature type="domain" description="EFHB C-terminal EF-hand" evidence="1">
    <location>
        <begin position="356"/>
        <end position="427"/>
    </location>
</feature>
<dbReference type="GeneID" id="107068881"/>
<dbReference type="InterPro" id="IPR057428">
    <property type="entry name" value="EFHB_EF-hand_C"/>
</dbReference>
<evidence type="ECO:0000313" key="3">
    <source>
        <dbReference type="RefSeq" id="XP_015181187.1"/>
    </source>
</evidence>
<dbReference type="Proteomes" id="UP000694924">
    <property type="component" value="Unplaced"/>
</dbReference>
<proteinExistence type="predicted"/>
<organism evidence="2 3">
    <name type="scientific">Polistes dominula</name>
    <name type="common">European paper wasp</name>
    <name type="synonym">Vespa dominula</name>
    <dbReference type="NCBI Taxonomy" id="743375"/>
    <lineage>
        <taxon>Eukaryota</taxon>
        <taxon>Metazoa</taxon>
        <taxon>Ecdysozoa</taxon>
        <taxon>Arthropoda</taxon>
        <taxon>Hexapoda</taxon>
        <taxon>Insecta</taxon>
        <taxon>Pterygota</taxon>
        <taxon>Neoptera</taxon>
        <taxon>Endopterygota</taxon>
        <taxon>Hymenoptera</taxon>
        <taxon>Apocrita</taxon>
        <taxon>Aculeata</taxon>
        <taxon>Vespoidea</taxon>
        <taxon>Vespidae</taxon>
        <taxon>Polistinae</taxon>
        <taxon>Polistini</taxon>
        <taxon>Polistes</taxon>
    </lineage>
</organism>
<dbReference type="RefSeq" id="XP_015181187.1">
    <property type="nucleotide sequence ID" value="XM_015325701.1"/>
</dbReference>
<reference evidence="3" key="1">
    <citation type="submission" date="2025-08" db="UniProtKB">
        <authorList>
            <consortium name="RefSeq"/>
        </authorList>
    </citation>
    <scope>IDENTIFICATION</scope>
    <source>
        <tissue evidence="3">Whole body</tissue>
    </source>
</reference>
<protein>
    <submittedName>
        <fullName evidence="3">EF-hand domain-containing family member B</fullName>
    </submittedName>
</protein>
<accession>A0ABM1ILV0</accession>
<name>A0ABM1ILV0_POLDO</name>
<dbReference type="SUPFAM" id="SSF47473">
    <property type="entry name" value="EF-hand"/>
    <property type="match status" value="1"/>
</dbReference>